<dbReference type="InterPro" id="IPR007527">
    <property type="entry name" value="Znf_SWIM"/>
</dbReference>
<evidence type="ECO:0000256" key="1">
    <source>
        <dbReference type="ARBA" id="ARBA00005889"/>
    </source>
</evidence>
<keyword evidence="3 5" id="KW-0863">Zinc-finger</keyword>
<name>A0A453CHX2_AEGTS</name>
<dbReference type="Proteomes" id="UP000015105">
    <property type="component" value="Chromosome 2D"/>
</dbReference>
<dbReference type="GO" id="GO:0008270">
    <property type="term" value="F:zinc ion binding"/>
    <property type="evidence" value="ECO:0007669"/>
    <property type="project" value="UniProtKB-UniRule"/>
</dbReference>
<dbReference type="PANTHER" id="PTHR31669">
    <property type="entry name" value="PROTEIN FAR1-RELATED SEQUENCE 10-RELATED"/>
    <property type="match status" value="1"/>
</dbReference>
<evidence type="ECO:0000256" key="2">
    <source>
        <dbReference type="ARBA" id="ARBA00022723"/>
    </source>
</evidence>
<evidence type="ECO:0000256" key="7">
    <source>
        <dbReference type="SAM" id="MobiDB-lite"/>
    </source>
</evidence>
<comment type="similarity">
    <text evidence="1 6">Belongs to the FHY3/FAR1 family.</text>
</comment>
<evidence type="ECO:0000313" key="10">
    <source>
        <dbReference type="Proteomes" id="UP000015105"/>
    </source>
</evidence>
<evidence type="ECO:0000313" key="9">
    <source>
        <dbReference type="EnsemblPlants" id="AET2Gv20855700.30"/>
    </source>
</evidence>
<dbReference type="InterPro" id="IPR006564">
    <property type="entry name" value="Znf_PMZ"/>
</dbReference>
<dbReference type="PROSITE" id="PS50966">
    <property type="entry name" value="ZF_SWIM"/>
    <property type="match status" value="1"/>
</dbReference>
<dbReference type="GO" id="GO:0003676">
    <property type="term" value="F:nucleic acid binding"/>
    <property type="evidence" value="ECO:0007669"/>
    <property type="project" value="InterPro"/>
</dbReference>
<reference evidence="9" key="4">
    <citation type="submission" date="2019-03" db="UniProtKB">
        <authorList>
            <consortium name="EnsemblPlants"/>
        </authorList>
    </citation>
    <scope>IDENTIFICATION</scope>
</reference>
<evidence type="ECO:0000256" key="5">
    <source>
        <dbReference type="PROSITE-ProRule" id="PRU00325"/>
    </source>
</evidence>
<dbReference type="SMART" id="SM00343">
    <property type="entry name" value="ZnF_C2HC"/>
    <property type="match status" value="2"/>
</dbReference>
<reference evidence="9" key="5">
    <citation type="journal article" date="2021" name="G3 (Bethesda)">
        <title>Aegilops tauschii genome assembly Aet v5.0 features greater sequence contiguity and improved annotation.</title>
        <authorList>
            <person name="Wang L."/>
            <person name="Zhu T."/>
            <person name="Rodriguez J.C."/>
            <person name="Deal K.R."/>
            <person name="Dubcovsky J."/>
            <person name="McGuire P.E."/>
            <person name="Lux T."/>
            <person name="Spannagl M."/>
            <person name="Mayer K.F.X."/>
            <person name="Baldrich P."/>
            <person name="Meyers B.C."/>
            <person name="Huo N."/>
            <person name="Gu Y.Q."/>
            <person name="Zhou H."/>
            <person name="Devos K.M."/>
            <person name="Bennetzen J.L."/>
            <person name="Unver T."/>
            <person name="Budak H."/>
            <person name="Gulick P.J."/>
            <person name="Galiba G."/>
            <person name="Kalapos B."/>
            <person name="Nelson D.R."/>
            <person name="Li P."/>
            <person name="You F.M."/>
            <person name="Luo M.C."/>
            <person name="Dvorak J."/>
        </authorList>
    </citation>
    <scope>NUCLEOTIDE SEQUENCE [LARGE SCALE GENOMIC DNA]</scope>
    <source>
        <strain evidence="9">cv. AL8/78</strain>
    </source>
</reference>
<dbReference type="AlphaFoldDB" id="A0A453CHX2"/>
<dbReference type="SMART" id="SM00575">
    <property type="entry name" value="ZnF_PMZ"/>
    <property type="match status" value="1"/>
</dbReference>
<keyword evidence="10" id="KW-1185">Reference proteome</keyword>
<reference evidence="10" key="2">
    <citation type="journal article" date="2017" name="Nat. Plants">
        <title>The Aegilops tauschii genome reveals multiple impacts of transposons.</title>
        <authorList>
            <person name="Zhao G."/>
            <person name="Zou C."/>
            <person name="Li K."/>
            <person name="Wang K."/>
            <person name="Li T."/>
            <person name="Gao L."/>
            <person name="Zhang X."/>
            <person name="Wang H."/>
            <person name="Yang Z."/>
            <person name="Liu X."/>
            <person name="Jiang W."/>
            <person name="Mao L."/>
            <person name="Kong X."/>
            <person name="Jiao Y."/>
            <person name="Jia J."/>
        </authorList>
    </citation>
    <scope>NUCLEOTIDE SEQUENCE [LARGE SCALE GENOMIC DNA]</scope>
    <source>
        <strain evidence="10">cv. AL8/78</strain>
    </source>
</reference>
<dbReference type="PANTHER" id="PTHR31669:SF307">
    <property type="entry name" value="PROTEIN FAR1-RELATED SEQUENCE"/>
    <property type="match status" value="1"/>
</dbReference>
<protein>
    <recommendedName>
        <fullName evidence="6">Protein FAR1-RELATED SEQUENCE</fullName>
    </recommendedName>
</protein>
<keyword evidence="4 6" id="KW-0862">Zinc</keyword>
<reference evidence="9" key="3">
    <citation type="journal article" date="2017" name="Nature">
        <title>Genome sequence of the progenitor of the wheat D genome Aegilops tauschii.</title>
        <authorList>
            <person name="Luo M.C."/>
            <person name="Gu Y.Q."/>
            <person name="Puiu D."/>
            <person name="Wang H."/>
            <person name="Twardziok S.O."/>
            <person name="Deal K.R."/>
            <person name="Huo N."/>
            <person name="Zhu T."/>
            <person name="Wang L."/>
            <person name="Wang Y."/>
            <person name="McGuire P.E."/>
            <person name="Liu S."/>
            <person name="Long H."/>
            <person name="Ramasamy R.K."/>
            <person name="Rodriguez J.C."/>
            <person name="Van S.L."/>
            <person name="Yuan L."/>
            <person name="Wang Z."/>
            <person name="Xia Z."/>
            <person name="Xiao L."/>
            <person name="Anderson O.D."/>
            <person name="Ouyang S."/>
            <person name="Liang Y."/>
            <person name="Zimin A.V."/>
            <person name="Pertea G."/>
            <person name="Qi P."/>
            <person name="Bennetzen J.L."/>
            <person name="Dai X."/>
            <person name="Dawson M.W."/>
            <person name="Muller H.G."/>
            <person name="Kugler K."/>
            <person name="Rivarola-Duarte L."/>
            <person name="Spannagl M."/>
            <person name="Mayer K.F.X."/>
            <person name="Lu F.H."/>
            <person name="Bevan M.W."/>
            <person name="Leroy P."/>
            <person name="Li P."/>
            <person name="You F.M."/>
            <person name="Sun Q."/>
            <person name="Liu Z."/>
            <person name="Lyons E."/>
            <person name="Wicker T."/>
            <person name="Salzberg S.L."/>
            <person name="Devos K.M."/>
            <person name="Dvorak J."/>
        </authorList>
    </citation>
    <scope>NUCLEOTIDE SEQUENCE [LARGE SCALE GENOMIC DNA]</scope>
    <source>
        <strain evidence="9">cv. AL8/78</strain>
    </source>
</reference>
<evidence type="ECO:0000256" key="4">
    <source>
        <dbReference type="ARBA" id="ARBA00022833"/>
    </source>
</evidence>
<proteinExistence type="inferred from homology"/>
<sequence length="407" mass="46703">KWHILKKAKESLGSNYTKKSDFRAEFHKLVHEMLTIEEFEDRWAALLEKYSLTKNTHLTQIYETRQKWAKPYFAGKFCARQTSTGRSESANHMLKQYVPPSCSMNLFVKQYNKLQFDREQEEGFQEKRTRLSGAVLKVNTPLEMHASKVYTRKMFEIFGGILYESGSYDVEEIIPKQKYIVTHVKAEKREKWFKCRYEVNVSDNLGYFSCICGLFEHMGMVCCHSLQVMNVLRLKEIPPRHILKRWSIHGRDNLPDHLKHYQQDMASEGSCPNANSYNSDYSETASRLDVNVGDSMLAPEREKKRGRPTTSRDKAPYEKGSNKRSRFCSICRGKGHKSSTCPDRGDAPKKERKVGTCSKCGLPKKERKVGTCSKCGLPGHRKTTCSKPLVSSMPGVPPAHSFPGTFV</sequence>
<keyword evidence="2 6" id="KW-0479">Metal-binding</keyword>
<evidence type="ECO:0000256" key="3">
    <source>
        <dbReference type="ARBA" id="ARBA00022771"/>
    </source>
</evidence>
<dbReference type="InterPro" id="IPR001878">
    <property type="entry name" value="Znf_CCHC"/>
</dbReference>
<reference evidence="10" key="1">
    <citation type="journal article" date="2014" name="Science">
        <title>Ancient hybridizations among the ancestral genomes of bread wheat.</title>
        <authorList>
            <consortium name="International Wheat Genome Sequencing Consortium,"/>
            <person name="Marcussen T."/>
            <person name="Sandve S.R."/>
            <person name="Heier L."/>
            <person name="Spannagl M."/>
            <person name="Pfeifer M."/>
            <person name="Jakobsen K.S."/>
            <person name="Wulff B.B."/>
            <person name="Steuernagel B."/>
            <person name="Mayer K.F."/>
            <person name="Olsen O.A."/>
        </authorList>
    </citation>
    <scope>NUCLEOTIDE SEQUENCE [LARGE SCALE GENOMIC DNA]</scope>
    <source>
        <strain evidence="10">cv. AL8/78</strain>
    </source>
</reference>
<feature type="domain" description="SWIM-type" evidence="8">
    <location>
        <begin position="197"/>
        <end position="233"/>
    </location>
</feature>
<comment type="function">
    <text evidence="6">Putative transcription activator involved in regulating light control of development.</text>
</comment>
<feature type="region of interest" description="Disordered" evidence="7">
    <location>
        <begin position="292"/>
        <end position="321"/>
    </location>
</feature>
<dbReference type="GO" id="GO:0005634">
    <property type="term" value="C:nucleus"/>
    <property type="evidence" value="ECO:0007669"/>
    <property type="project" value="UniProtKB-SubCell"/>
</dbReference>
<evidence type="ECO:0000256" key="6">
    <source>
        <dbReference type="RuleBase" id="RU367018"/>
    </source>
</evidence>
<accession>A0A453CHX2</accession>
<evidence type="ECO:0000259" key="8">
    <source>
        <dbReference type="PROSITE" id="PS50966"/>
    </source>
</evidence>
<dbReference type="InterPro" id="IPR031052">
    <property type="entry name" value="FHY3/FAR1"/>
</dbReference>
<dbReference type="GO" id="GO:0006355">
    <property type="term" value="P:regulation of DNA-templated transcription"/>
    <property type="evidence" value="ECO:0007669"/>
    <property type="project" value="UniProtKB-UniRule"/>
</dbReference>
<comment type="subcellular location">
    <subcellularLocation>
        <location evidence="6">Nucleus</location>
    </subcellularLocation>
</comment>
<dbReference type="Gramene" id="AET2Gv20855700.30">
    <property type="protein sequence ID" value="AET2Gv20855700.30"/>
    <property type="gene ID" value="AET2Gv20855700"/>
</dbReference>
<keyword evidence="6" id="KW-0539">Nucleus</keyword>
<organism evidence="9 10">
    <name type="scientific">Aegilops tauschii subsp. strangulata</name>
    <name type="common">Goatgrass</name>
    <dbReference type="NCBI Taxonomy" id="200361"/>
    <lineage>
        <taxon>Eukaryota</taxon>
        <taxon>Viridiplantae</taxon>
        <taxon>Streptophyta</taxon>
        <taxon>Embryophyta</taxon>
        <taxon>Tracheophyta</taxon>
        <taxon>Spermatophyta</taxon>
        <taxon>Magnoliopsida</taxon>
        <taxon>Liliopsida</taxon>
        <taxon>Poales</taxon>
        <taxon>Poaceae</taxon>
        <taxon>BOP clade</taxon>
        <taxon>Pooideae</taxon>
        <taxon>Triticodae</taxon>
        <taxon>Triticeae</taxon>
        <taxon>Triticinae</taxon>
        <taxon>Aegilops</taxon>
    </lineage>
</organism>
<dbReference type="EnsemblPlants" id="AET2Gv20855700.30">
    <property type="protein sequence ID" value="AET2Gv20855700.30"/>
    <property type="gene ID" value="AET2Gv20855700"/>
</dbReference>
<feature type="compositionally biased region" description="Basic and acidic residues" evidence="7">
    <location>
        <begin position="310"/>
        <end position="321"/>
    </location>
</feature>